<organism evidence="1 2">
    <name type="scientific">Cytobacillus firmus</name>
    <name type="common">Bacillus firmus</name>
    <dbReference type="NCBI Taxonomy" id="1399"/>
    <lineage>
        <taxon>Bacteria</taxon>
        <taxon>Bacillati</taxon>
        <taxon>Bacillota</taxon>
        <taxon>Bacilli</taxon>
        <taxon>Bacillales</taxon>
        <taxon>Bacillaceae</taxon>
        <taxon>Cytobacillus</taxon>
    </lineage>
</organism>
<dbReference type="Proteomes" id="UP001163104">
    <property type="component" value="Chromosome"/>
</dbReference>
<accession>A0AA46Q625</accession>
<sequence>MPLGHTKNMLETLKYYSNTQITQTFTKDQSQILVVRYIKESHSFEVTYTGTSKKRTYPSIDSAAVAIEQAIGSH</sequence>
<evidence type="ECO:0000313" key="1">
    <source>
        <dbReference type="EMBL" id="UYG97664.1"/>
    </source>
</evidence>
<gene>
    <name evidence="1" type="ORF">OD459_11960</name>
</gene>
<dbReference type="EMBL" id="CP107027">
    <property type="protein sequence ID" value="UYG97664.1"/>
    <property type="molecule type" value="Genomic_DNA"/>
</dbReference>
<protein>
    <submittedName>
        <fullName evidence="1">Uncharacterized protein</fullName>
    </submittedName>
</protein>
<dbReference type="RefSeq" id="WP_263600056.1">
    <property type="nucleotide sequence ID" value="NZ_CP107027.1"/>
</dbReference>
<evidence type="ECO:0000313" key="2">
    <source>
        <dbReference type="Proteomes" id="UP001163104"/>
    </source>
</evidence>
<dbReference type="AlphaFoldDB" id="A0AA46Q625"/>
<name>A0AA46Q625_CYTFI</name>
<reference evidence="1" key="1">
    <citation type="submission" date="2022-10" db="EMBL/GenBank/DDBJ databases">
        <title>Mechanism of multi-heavy metal repair in Cytobacillus Firmus M7.</title>
        <authorList>
            <person name="Li X."/>
            <person name="Yu C."/>
        </authorList>
    </citation>
    <scope>NUCLEOTIDE SEQUENCE</scope>
    <source>
        <strain evidence="1">M7</strain>
    </source>
</reference>
<proteinExistence type="predicted"/>